<dbReference type="KEGG" id="amur:ADH66_05675"/>
<evidence type="ECO:0000313" key="8">
    <source>
        <dbReference type="Proteomes" id="UP000596035"/>
    </source>
</evidence>
<comment type="subunit">
    <text evidence="2">Homotetramer.</text>
</comment>
<dbReference type="PROSITE" id="PS50935">
    <property type="entry name" value="SSB"/>
    <property type="match status" value="1"/>
</dbReference>
<keyword evidence="7" id="KW-1185">Reference proteome</keyword>
<evidence type="ECO:0000313" key="6">
    <source>
        <dbReference type="EMBL" id="QQR29476.1"/>
    </source>
</evidence>
<dbReference type="SUPFAM" id="SSF50249">
    <property type="entry name" value="Nucleic acid-binding proteins"/>
    <property type="match status" value="1"/>
</dbReference>
<evidence type="ECO:0000313" key="7">
    <source>
        <dbReference type="Proteomes" id="UP000196710"/>
    </source>
</evidence>
<comment type="function">
    <text evidence="2">Plays an important role in DNA replication, recombination and repair. Binds to ssDNA and to an array of partner proteins to recruit them to their sites of action during DNA metabolism.</text>
</comment>
<name>A0A1Z2XP67_9FIRM</name>
<dbReference type="EMBL" id="CP021422">
    <property type="protein sequence ID" value="ASB40191.1"/>
    <property type="molecule type" value="Genomic_DNA"/>
</dbReference>
<feature type="compositionally biased region" description="Acidic residues" evidence="4">
    <location>
        <begin position="141"/>
        <end position="151"/>
    </location>
</feature>
<dbReference type="GO" id="GO:0003697">
    <property type="term" value="F:single-stranded DNA binding"/>
    <property type="evidence" value="ECO:0007669"/>
    <property type="project" value="UniProtKB-UniRule"/>
</dbReference>
<dbReference type="NCBIfam" id="TIGR00621">
    <property type="entry name" value="ssb"/>
    <property type="match status" value="1"/>
</dbReference>
<protein>
    <recommendedName>
        <fullName evidence="2 3">Single-stranded DNA-binding protein</fullName>
        <shortName evidence="2">SSB</shortName>
    </recommendedName>
</protein>
<dbReference type="Gene3D" id="2.40.50.140">
    <property type="entry name" value="Nucleic acid-binding proteins"/>
    <property type="match status" value="1"/>
</dbReference>
<dbReference type="HAMAP" id="MF_00984">
    <property type="entry name" value="SSB"/>
    <property type="match status" value="1"/>
</dbReference>
<dbReference type="InterPro" id="IPR000424">
    <property type="entry name" value="Primosome_PriB/ssb"/>
</dbReference>
<keyword evidence="2" id="KW-0233">DNA recombination</keyword>
<dbReference type="Proteomes" id="UP000596035">
    <property type="component" value="Chromosome"/>
</dbReference>
<dbReference type="GO" id="GO:0006310">
    <property type="term" value="P:DNA recombination"/>
    <property type="evidence" value="ECO:0007669"/>
    <property type="project" value="UniProtKB-UniRule"/>
</dbReference>
<gene>
    <name evidence="5" type="ORF">ADH66_05675</name>
    <name evidence="6" type="ORF">I5Q82_15755</name>
</gene>
<dbReference type="InterPro" id="IPR011344">
    <property type="entry name" value="ssDNA-bd"/>
</dbReference>
<dbReference type="EMBL" id="CP065321">
    <property type="protein sequence ID" value="QQR29476.1"/>
    <property type="molecule type" value="Genomic_DNA"/>
</dbReference>
<dbReference type="GO" id="GO:0006281">
    <property type="term" value="P:DNA repair"/>
    <property type="evidence" value="ECO:0007669"/>
    <property type="project" value="UniProtKB-UniRule"/>
</dbReference>
<evidence type="ECO:0000256" key="4">
    <source>
        <dbReference type="SAM" id="MobiDB-lite"/>
    </source>
</evidence>
<comment type="caution">
    <text evidence="2">Lacks conserved residue(s) required for the propagation of feature annotation.</text>
</comment>
<evidence type="ECO:0000256" key="1">
    <source>
        <dbReference type="ARBA" id="ARBA00023125"/>
    </source>
</evidence>
<sequence>MLNTVALMGRLVADPELKTTPSGVSVTSFRIAVDRSYSPREGGERQADFIDIVAWRGTAEFVCKYFQKGQMIALQGRIQTRSYEDKQGNKRMAVEVVAENVHFCGSKRESGSGDTYAAPQRQETPQKESQWVQQALSGEMEGFDSEEDLPF</sequence>
<keyword evidence="2" id="KW-0235">DNA replication</keyword>
<feature type="region of interest" description="Disordered" evidence="4">
    <location>
        <begin position="108"/>
        <end position="151"/>
    </location>
</feature>
<proteinExistence type="inferred from homology"/>
<dbReference type="RefSeq" id="WP_066534575.1">
    <property type="nucleotide sequence ID" value="NZ_CP021422.1"/>
</dbReference>
<organism evidence="6 8">
    <name type="scientific">Acutalibacter muris</name>
    <dbReference type="NCBI Taxonomy" id="1796620"/>
    <lineage>
        <taxon>Bacteria</taxon>
        <taxon>Bacillati</taxon>
        <taxon>Bacillota</taxon>
        <taxon>Clostridia</taxon>
        <taxon>Eubacteriales</taxon>
        <taxon>Acutalibacteraceae</taxon>
        <taxon>Acutalibacter</taxon>
    </lineage>
</organism>
<evidence type="ECO:0000256" key="3">
    <source>
        <dbReference type="PIRNR" id="PIRNR002070"/>
    </source>
</evidence>
<feature type="compositionally biased region" description="Polar residues" evidence="4">
    <location>
        <begin position="121"/>
        <end position="136"/>
    </location>
</feature>
<dbReference type="Proteomes" id="UP000196710">
    <property type="component" value="Chromosome"/>
</dbReference>
<reference evidence="7" key="2">
    <citation type="submission" date="2017-05" db="EMBL/GenBank/DDBJ databases">
        <title>Improved OligoMM genomes.</title>
        <authorList>
            <person name="Garzetti D."/>
        </authorList>
    </citation>
    <scope>NUCLEOTIDE SEQUENCE [LARGE SCALE GENOMIC DNA]</scope>
    <source>
        <strain evidence="7">KB18</strain>
    </source>
</reference>
<keyword evidence="1 2" id="KW-0238">DNA-binding</keyword>
<keyword evidence="2" id="KW-0234">DNA repair</keyword>
<dbReference type="InterPro" id="IPR012340">
    <property type="entry name" value="NA-bd_OB-fold"/>
</dbReference>
<dbReference type="AlphaFoldDB" id="A0A1Z2XP67"/>
<reference evidence="5" key="1">
    <citation type="journal article" date="2017" name="Genome Announc.">
        <title>High-Quality Whole-Genome Sequences of the Oligo-Mouse-Microbiota Bacterial Community.</title>
        <authorList>
            <person name="Garzetti D."/>
            <person name="Brugiroux S."/>
            <person name="Bunk B."/>
            <person name="Pukall R."/>
            <person name="McCoy K.D."/>
            <person name="Macpherson A.J."/>
            <person name="Stecher B."/>
        </authorList>
    </citation>
    <scope>NUCLEOTIDE SEQUENCE</scope>
    <source>
        <strain evidence="5">KB18</strain>
    </source>
</reference>
<dbReference type="PANTHER" id="PTHR10302:SF27">
    <property type="entry name" value="SINGLE-STRANDED DNA-BINDING PROTEIN"/>
    <property type="match status" value="1"/>
</dbReference>
<dbReference type="GO" id="GO:0006260">
    <property type="term" value="P:DNA replication"/>
    <property type="evidence" value="ECO:0007669"/>
    <property type="project" value="UniProtKB-UniRule"/>
</dbReference>
<accession>A0A1Z2XP67</accession>
<feature type="short sequence motif" description="Important for interaction with partner proteins" evidence="2">
    <location>
        <begin position="146"/>
        <end position="151"/>
    </location>
</feature>
<dbReference type="CDD" id="cd04496">
    <property type="entry name" value="SSB_OBF"/>
    <property type="match status" value="1"/>
</dbReference>
<dbReference type="PIRSF" id="PIRSF002070">
    <property type="entry name" value="SSB"/>
    <property type="match status" value="1"/>
</dbReference>
<dbReference type="GO" id="GO:0009295">
    <property type="term" value="C:nucleoid"/>
    <property type="evidence" value="ECO:0007669"/>
    <property type="project" value="TreeGrafter"/>
</dbReference>
<dbReference type="PANTHER" id="PTHR10302">
    <property type="entry name" value="SINGLE-STRANDED DNA-BINDING PROTEIN"/>
    <property type="match status" value="1"/>
</dbReference>
<reference evidence="6 8" key="3">
    <citation type="submission" date="2020-11" db="EMBL/GenBank/DDBJ databases">
        <title>Closed and high quality bacterial genomes of the OMM12 community.</title>
        <authorList>
            <person name="Marbouty M."/>
            <person name="Lamy-Besnier Q."/>
            <person name="Debarbieux L."/>
            <person name="Koszul R."/>
        </authorList>
    </citation>
    <scope>NUCLEOTIDE SEQUENCE [LARGE SCALE GENOMIC DNA]</scope>
    <source>
        <strain evidence="6 8">KB18</strain>
    </source>
</reference>
<keyword evidence="2" id="KW-0227">DNA damage</keyword>
<evidence type="ECO:0000313" key="5">
    <source>
        <dbReference type="EMBL" id="ASB40191.1"/>
    </source>
</evidence>
<evidence type="ECO:0000256" key="2">
    <source>
        <dbReference type="HAMAP-Rule" id="MF_00984"/>
    </source>
</evidence>
<dbReference type="Pfam" id="PF00436">
    <property type="entry name" value="SSB"/>
    <property type="match status" value="1"/>
</dbReference>